<dbReference type="AlphaFoldDB" id="A0A0E9TGV2"/>
<evidence type="ECO:0000313" key="1">
    <source>
        <dbReference type="EMBL" id="JAH51943.1"/>
    </source>
</evidence>
<reference evidence="1" key="1">
    <citation type="submission" date="2014-11" db="EMBL/GenBank/DDBJ databases">
        <authorList>
            <person name="Amaro Gonzalez C."/>
        </authorList>
    </citation>
    <scope>NUCLEOTIDE SEQUENCE</scope>
</reference>
<sequence length="41" mass="4579">MRSESDRLPCCFLVNSVQALGIIFSTQRVVSVWNSLPGHCQ</sequence>
<accession>A0A0E9TGV2</accession>
<proteinExistence type="predicted"/>
<reference evidence="1" key="2">
    <citation type="journal article" date="2015" name="Fish Shellfish Immunol.">
        <title>Early steps in the European eel (Anguilla anguilla)-Vibrio vulnificus interaction in the gills: Role of the RtxA13 toxin.</title>
        <authorList>
            <person name="Callol A."/>
            <person name="Pajuelo D."/>
            <person name="Ebbesson L."/>
            <person name="Teles M."/>
            <person name="MacKenzie S."/>
            <person name="Amaro C."/>
        </authorList>
    </citation>
    <scope>NUCLEOTIDE SEQUENCE</scope>
</reference>
<organism evidence="1">
    <name type="scientific">Anguilla anguilla</name>
    <name type="common">European freshwater eel</name>
    <name type="synonym">Muraena anguilla</name>
    <dbReference type="NCBI Taxonomy" id="7936"/>
    <lineage>
        <taxon>Eukaryota</taxon>
        <taxon>Metazoa</taxon>
        <taxon>Chordata</taxon>
        <taxon>Craniata</taxon>
        <taxon>Vertebrata</taxon>
        <taxon>Euteleostomi</taxon>
        <taxon>Actinopterygii</taxon>
        <taxon>Neopterygii</taxon>
        <taxon>Teleostei</taxon>
        <taxon>Anguilliformes</taxon>
        <taxon>Anguillidae</taxon>
        <taxon>Anguilla</taxon>
    </lineage>
</organism>
<protein>
    <submittedName>
        <fullName evidence="1">Uncharacterized protein</fullName>
    </submittedName>
</protein>
<name>A0A0E9TGV2_ANGAN</name>
<dbReference type="EMBL" id="GBXM01056634">
    <property type="protein sequence ID" value="JAH51943.1"/>
    <property type="molecule type" value="Transcribed_RNA"/>
</dbReference>